<evidence type="ECO:0000313" key="13">
    <source>
        <dbReference type="EMBL" id="EAX95424.1"/>
    </source>
</evidence>
<keyword evidence="8" id="KW-0539">Nucleus</keyword>
<dbReference type="GO" id="GO:0006338">
    <property type="term" value="P:chromatin remodeling"/>
    <property type="evidence" value="ECO:0000318"/>
    <property type="project" value="GO_Central"/>
</dbReference>
<evidence type="ECO:0000256" key="9">
    <source>
        <dbReference type="SAM" id="MobiDB-lite"/>
    </source>
</evidence>
<evidence type="ECO:0000256" key="8">
    <source>
        <dbReference type="ARBA" id="ARBA00023242"/>
    </source>
</evidence>
<reference evidence="13" key="1">
    <citation type="submission" date="2006-10" db="EMBL/GenBank/DDBJ databases">
        <authorList>
            <person name="Amadeo P."/>
            <person name="Zhao Q."/>
            <person name="Wortman J."/>
            <person name="Fraser-Liggett C."/>
            <person name="Carlton J."/>
        </authorList>
    </citation>
    <scope>NUCLEOTIDE SEQUENCE</scope>
    <source>
        <strain evidence="13">G3</strain>
    </source>
</reference>
<feature type="domain" description="Chromo" evidence="10">
    <location>
        <begin position="154"/>
        <end position="210"/>
    </location>
</feature>
<comment type="subcellular location">
    <subcellularLocation>
        <location evidence="1">Nucleus</location>
    </subcellularLocation>
</comment>
<evidence type="ECO:0000256" key="4">
    <source>
        <dbReference type="ARBA" id="ARBA00022801"/>
    </source>
</evidence>
<feature type="domain" description="Helicase C-terminal" evidence="12">
    <location>
        <begin position="560"/>
        <end position="721"/>
    </location>
</feature>
<dbReference type="Pfam" id="PF00176">
    <property type="entry name" value="SNF2-rel_dom"/>
    <property type="match status" value="1"/>
</dbReference>
<dbReference type="GO" id="GO:0005634">
    <property type="term" value="C:nucleus"/>
    <property type="evidence" value="ECO:0000318"/>
    <property type="project" value="GO_Central"/>
</dbReference>
<dbReference type="SUPFAM" id="SSF54160">
    <property type="entry name" value="Chromo domain-like"/>
    <property type="match status" value="2"/>
</dbReference>
<dbReference type="GO" id="GO:0140658">
    <property type="term" value="F:ATP-dependent chromatin remodeler activity"/>
    <property type="evidence" value="ECO:0000318"/>
    <property type="project" value="GO_Central"/>
</dbReference>
<dbReference type="GO" id="GO:0016887">
    <property type="term" value="F:ATP hydrolysis activity"/>
    <property type="evidence" value="ECO:0000318"/>
    <property type="project" value="GO_Central"/>
</dbReference>
<feature type="region of interest" description="Disordered" evidence="9">
    <location>
        <begin position="1"/>
        <end position="58"/>
    </location>
</feature>
<evidence type="ECO:0000256" key="6">
    <source>
        <dbReference type="ARBA" id="ARBA00023015"/>
    </source>
</evidence>
<dbReference type="Gene3D" id="2.40.50.40">
    <property type="match status" value="2"/>
</dbReference>
<sequence>MSDNTSGSTRGRRRGRSGDEYVPYSNEASEDDSDPDDSSEEEETEQNQNSNEEEEDVDKIQQIVGIKNIESIDDTDDSVDFDEIPPEKIRYYVKWANKSFIHNTWMTELEILDVPGGENALKKFKNRTSDGLTKSRSNPDILTVYQEDMDDSWTQVDRLLGEADDGDYYVKWKNLPYEDATWENPDDIPDFENALKAYKKRRSHENMKRISDAIQRPSGTFTPLKTMSKADDGSELRDYQIDGVNWLLYCYYEHRNSILADEMGLGKTVQIVMTLKKISEITKINGPFLVISPLSTLQQWRREFEKWSDLNTVVFHGKPASREVILNFEFTTDDESENKVGFDVLITNYETFTSEFESFKPIEWRYLVLDEGHRLKNHTGKCYQLLTQLTFEHCTLLTGTPIQNNVEELWSLLHLLHPKEFEDLPEFLEQFGHIDDINTLQALQELIQPYILRRRKNDVEATLTKLEETIIEVELTRIQKQYYTTLLHENASVLMQQITGGSLPSLQNLMMQLRKVCNHPYLIKGASEFIEKMIREKLSQASEDEIQLQALIESSGKMILLDKLLPKLHQEGHKVLIFSQMVKVLDIIEDYLIKKDIDCERIDGNVPEPERNAAIDRFVNNENCYIFLLCTRAGGVGINLTAADTVIIYDSDWNPQNDIQAQSRCHRIGQTQKVKVYRLVTRGTYELEMLDRASKKLGLDHALLDGGEIGKSDPVQATEIEKLLRHGAYNITHDDDSETDKFVAADIDQILGSRTTERTHDLSSNSFFSKKQFFSENKSQEDEINAADFWQNILPAEQEILEERRCRKNKINFDESSDYDYSDENTNQTDNSKQKKRYSPVSLRATIRRLIHLGLSDNQYERAILYFAAMDHTYLEENDAKEICELLKIDSLDKPTEDIVNSLNEFSSNLNDAHERSQSIVRRCLTFKHLESIIRKIQLPLDMWPINENADPMDDYAFLLGVFRNGIGETDSITEGLGVNELNIASIKALEKKLLNLMSALEIQLKDVKIPDLSKPSDSIERDPKWRNSFRGDEMLPHEWKEKHMMLYNRTELSKEESTALFQAIHSFGVPLNENKEKDWKKLREIAKLNGVAIEAVEKMGEIILNLGMKSRVEEEFNQALEPYKQCFGNFSTRLWFKKMFQPVCDLAKIRDFVATLSERDIRYIEKVKQFPAAEWWRSEHDVALLKALAKYGLVFVTLFIMQEDSPFRKLIPPNLTSEFEKCCEMEKTRYKPCKPTDAGVLSFLYKDKLRITRAISVVRSVEALKEKGKLLPYDMKKTKITQIPQLPLVLIYNELVITSFGTFTSPYQEFPTGFSSKRLFVDVKNPDQSVWYDLMINDGVFIIKNSASNMTFRGKTAQEAFENLIELLPQKEETNLNNTMNGLIMFGLKFPVVEEALDMIKKSLFGQKLPMPVIQKLPMPMFNINQQTPKPFVLPQAPAQNFTSPPQFTSLPTIPSPIISQKQPLVVPQKFTPLSNIISPPQNIPKQNFVPPQMVTSLPIIPPAQNIIPKFPPVQQNFGRFVSNPVMPQILTSQNNFQTSITQPIIPAIGLTSPQIQTSIPAVSIKQTVSSPIVKKVQAKQETSSISNVIDNSNKVSAPKVVKIKHVNAGK</sequence>
<dbReference type="VEuPathDB" id="TrichDB:TVAG_368250"/>
<keyword evidence="6" id="KW-0805">Transcription regulation</keyword>
<dbReference type="InterPro" id="IPR023780">
    <property type="entry name" value="Chromo_domain"/>
</dbReference>
<evidence type="ECO:0000259" key="10">
    <source>
        <dbReference type="PROSITE" id="PS50013"/>
    </source>
</evidence>
<dbReference type="SMR" id="A2FI37"/>
<dbReference type="OrthoDB" id="5857104at2759"/>
<keyword evidence="14" id="KW-1185">Reference proteome</keyword>
<dbReference type="InterPro" id="IPR000953">
    <property type="entry name" value="Chromo/chromo_shadow_dom"/>
</dbReference>
<protein>
    <submittedName>
        <fullName evidence="13">SNF2 family N-terminal domain containing protein</fullName>
    </submittedName>
</protein>
<dbReference type="PROSITE" id="PS51192">
    <property type="entry name" value="HELICASE_ATP_BIND_1"/>
    <property type="match status" value="1"/>
</dbReference>
<dbReference type="InterPro" id="IPR014001">
    <property type="entry name" value="Helicase_ATP-bd"/>
</dbReference>
<dbReference type="SMART" id="SM00490">
    <property type="entry name" value="HELICc"/>
    <property type="match status" value="1"/>
</dbReference>
<dbReference type="GO" id="GO:0005524">
    <property type="term" value="F:ATP binding"/>
    <property type="evidence" value="ECO:0007669"/>
    <property type="project" value="UniProtKB-KW"/>
</dbReference>
<dbReference type="InterPro" id="IPR001650">
    <property type="entry name" value="Helicase_C-like"/>
</dbReference>
<dbReference type="Gene3D" id="3.40.50.10810">
    <property type="entry name" value="Tandem AAA-ATPase domain"/>
    <property type="match status" value="1"/>
</dbReference>
<evidence type="ECO:0000256" key="2">
    <source>
        <dbReference type="ARBA" id="ARBA00022737"/>
    </source>
</evidence>
<dbReference type="InterPro" id="IPR000330">
    <property type="entry name" value="SNF2_N"/>
</dbReference>
<dbReference type="GO" id="GO:0042393">
    <property type="term" value="F:histone binding"/>
    <property type="evidence" value="ECO:0000318"/>
    <property type="project" value="GO_Central"/>
</dbReference>
<evidence type="ECO:0000256" key="3">
    <source>
        <dbReference type="ARBA" id="ARBA00022741"/>
    </source>
</evidence>
<dbReference type="CDD" id="cd18793">
    <property type="entry name" value="SF2_C_SNF"/>
    <property type="match status" value="1"/>
</dbReference>
<dbReference type="Gene3D" id="3.40.50.300">
    <property type="entry name" value="P-loop containing nucleotide triphosphate hydrolases"/>
    <property type="match status" value="1"/>
</dbReference>
<dbReference type="PROSITE" id="PS50013">
    <property type="entry name" value="CHROMO_2"/>
    <property type="match status" value="2"/>
</dbReference>
<dbReference type="VEuPathDB" id="TrichDB:TVAGG3_0590660"/>
<dbReference type="STRING" id="5722.A2FI37"/>
<evidence type="ECO:0000259" key="12">
    <source>
        <dbReference type="PROSITE" id="PS51194"/>
    </source>
</evidence>
<evidence type="ECO:0000259" key="11">
    <source>
        <dbReference type="PROSITE" id="PS51192"/>
    </source>
</evidence>
<dbReference type="Pfam" id="PF00385">
    <property type="entry name" value="Chromo"/>
    <property type="match status" value="1"/>
</dbReference>
<accession>A2FI37</accession>
<dbReference type="GO" id="GO:0000785">
    <property type="term" value="C:chromatin"/>
    <property type="evidence" value="ECO:0000318"/>
    <property type="project" value="GO_Central"/>
</dbReference>
<feature type="domain" description="Helicase ATP-binding" evidence="11">
    <location>
        <begin position="248"/>
        <end position="419"/>
    </location>
</feature>
<dbReference type="InterPro" id="IPR038718">
    <property type="entry name" value="SNF2-like_sf"/>
</dbReference>
<organism evidence="13 14">
    <name type="scientific">Trichomonas vaginalis (strain ATCC PRA-98 / G3)</name>
    <dbReference type="NCBI Taxonomy" id="412133"/>
    <lineage>
        <taxon>Eukaryota</taxon>
        <taxon>Metamonada</taxon>
        <taxon>Parabasalia</taxon>
        <taxon>Trichomonadida</taxon>
        <taxon>Trichomonadidae</taxon>
        <taxon>Trichomonas</taxon>
    </lineage>
</organism>
<evidence type="ECO:0000256" key="5">
    <source>
        <dbReference type="ARBA" id="ARBA00022840"/>
    </source>
</evidence>
<evidence type="ECO:0000256" key="1">
    <source>
        <dbReference type="ARBA" id="ARBA00004123"/>
    </source>
</evidence>
<evidence type="ECO:0000313" key="14">
    <source>
        <dbReference type="Proteomes" id="UP000001542"/>
    </source>
</evidence>
<dbReference type="InterPro" id="IPR027417">
    <property type="entry name" value="P-loop_NTPase"/>
</dbReference>
<keyword evidence="2" id="KW-0677">Repeat</keyword>
<dbReference type="SMART" id="SM00487">
    <property type="entry name" value="DEXDc"/>
    <property type="match status" value="1"/>
</dbReference>
<keyword evidence="4" id="KW-0378">Hydrolase</keyword>
<dbReference type="eggNOG" id="KOG0384">
    <property type="taxonomic scope" value="Eukaryota"/>
</dbReference>
<feature type="region of interest" description="Disordered" evidence="9">
    <location>
        <begin position="817"/>
        <end position="838"/>
    </location>
</feature>
<dbReference type="CDD" id="cd18659">
    <property type="entry name" value="CD2_tandem"/>
    <property type="match status" value="1"/>
</dbReference>
<keyword evidence="7" id="KW-0804">Transcription</keyword>
<evidence type="ECO:0000256" key="7">
    <source>
        <dbReference type="ARBA" id="ARBA00023163"/>
    </source>
</evidence>
<reference evidence="13" key="2">
    <citation type="journal article" date="2007" name="Science">
        <title>Draft genome sequence of the sexually transmitted pathogen Trichomonas vaginalis.</title>
        <authorList>
            <person name="Carlton J.M."/>
            <person name="Hirt R.P."/>
            <person name="Silva J.C."/>
            <person name="Delcher A.L."/>
            <person name="Schatz M."/>
            <person name="Zhao Q."/>
            <person name="Wortman J.R."/>
            <person name="Bidwell S.L."/>
            <person name="Alsmark U.C.M."/>
            <person name="Besteiro S."/>
            <person name="Sicheritz-Ponten T."/>
            <person name="Noel C.J."/>
            <person name="Dacks J.B."/>
            <person name="Foster P.G."/>
            <person name="Simillion C."/>
            <person name="Van de Peer Y."/>
            <person name="Miranda-Saavedra D."/>
            <person name="Barton G.J."/>
            <person name="Westrop G.D."/>
            <person name="Mueller S."/>
            <person name="Dessi D."/>
            <person name="Fiori P.L."/>
            <person name="Ren Q."/>
            <person name="Paulsen I."/>
            <person name="Zhang H."/>
            <person name="Bastida-Corcuera F.D."/>
            <person name="Simoes-Barbosa A."/>
            <person name="Brown M.T."/>
            <person name="Hayes R.D."/>
            <person name="Mukherjee M."/>
            <person name="Okumura C.Y."/>
            <person name="Schneider R."/>
            <person name="Smith A.J."/>
            <person name="Vanacova S."/>
            <person name="Villalvazo M."/>
            <person name="Haas B.J."/>
            <person name="Pertea M."/>
            <person name="Feldblyum T.V."/>
            <person name="Utterback T.R."/>
            <person name="Shu C.L."/>
            <person name="Osoegawa K."/>
            <person name="de Jong P.J."/>
            <person name="Hrdy I."/>
            <person name="Horvathova L."/>
            <person name="Zubacova Z."/>
            <person name="Dolezal P."/>
            <person name="Malik S.B."/>
            <person name="Logsdon J.M. Jr."/>
            <person name="Henze K."/>
            <person name="Gupta A."/>
            <person name="Wang C.C."/>
            <person name="Dunne R.L."/>
            <person name="Upcroft J.A."/>
            <person name="Upcroft P."/>
            <person name="White O."/>
            <person name="Salzberg S.L."/>
            <person name="Tang P."/>
            <person name="Chiu C.-H."/>
            <person name="Lee Y.-S."/>
            <person name="Embley T.M."/>
            <person name="Coombs G.H."/>
            <person name="Mottram J.C."/>
            <person name="Tachezy J."/>
            <person name="Fraser-Liggett C.M."/>
            <person name="Johnson P.J."/>
        </authorList>
    </citation>
    <scope>NUCLEOTIDE SEQUENCE [LARGE SCALE GENOMIC DNA]</scope>
    <source>
        <strain evidence="13">G3</strain>
    </source>
</reference>
<dbReference type="PROSITE" id="PS51194">
    <property type="entry name" value="HELICASE_CTER"/>
    <property type="match status" value="1"/>
</dbReference>
<dbReference type="Pfam" id="PF00271">
    <property type="entry name" value="Helicase_C"/>
    <property type="match status" value="1"/>
</dbReference>
<dbReference type="SMART" id="SM00298">
    <property type="entry name" value="CHROMO"/>
    <property type="match status" value="2"/>
</dbReference>
<feature type="domain" description="Chromo" evidence="10">
    <location>
        <begin position="67"/>
        <end position="136"/>
    </location>
</feature>
<proteinExistence type="predicted"/>
<dbReference type="SUPFAM" id="SSF52540">
    <property type="entry name" value="P-loop containing nucleoside triphosphate hydrolases"/>
    <property type="match status" value="2"/>
</dbReference>
<feature type="compositionally biased region" description="Acidic residues" evidence="9">
    <location>
        <begin position="28"/>
        <end position="57"/>
    </location>
</feature>
<dbReference type="EMBL" id="DS113806">
    <property type="protein sequence ID" value="EAX95424.1"/>
    <property type="molecule type" value="Genomic_DNA"/>
</dbReference>
<dbReference type="Proteomes" id="UP000001542">
    <property type="component" value="Unassembled WGS sequence"/>
</dbReference>
<dbReference type="InterPro" id="IPR023779">
    <property type="entry name" value="Chromodomain_CS"/>
</dbReference>
<gene>
    <name evidence="13" type="ORF">TVAG_368250</name>
</gene>
<dbReference type="PANTHER" id="PTHR45623:SF11">
    <property type="entry name" value="KISMET, ISOFORM C"/>
    <property type="match status" value="1"/>
</dbReference>
<dbReference type="PANTHER" id="PTHR45623">
    <property type="entry name" value="CHROMODOMAIN-HELICASE-DNA-BINDING PROTEIN 3-RELATED-RELATED"/>
    <property type="match status" value="1"/>
</dbReference>
<dbReference type="InterPro" id="IPR049730">
    <property type="entry name" value="SNF2/RAD54-like_C"/>
</dbReference>
<name>A2FI37_TRIV3</name>
<dbReference type="PROSITE" id="PS51542">
    <property type="entry name" value="FYRN"/>
    <property type="match status" value="1"/>
</dbReference>
<dbReference type="GO" id="GO:0003677">
    <property type="term" value="F:DNA binding"/>
    <property type="evidence" value="ECO:0000318"/>
    <property type="project" value="GO_Central"/>
</dbReference>
<keyword evidence="3" id="KW-0547">Nucleotide-binding</keyword>
<dbReference type="InterPro" id="IPR016197">
    <property type="entry name" value="Chromo-like_dom_sf"/>
</dbReference>
<dbReference type="InterPro" id="IPR003888">
    <property type="entry name" value="FYrich_N"/>
</dbReference>
<dbReference type="Gene3D" id="3.30.160.360">
    <property type="match status" value="1"/>
</dbReference>
<dbReference type="InParanoid" id="A2FI37"/>
<dbReference type="PROSITE" id="PS00598">
    <property type="entry name" value="CHROMO_1"/>
    <property type="match status" value="1"/>
</dbReference>
<keyword evidence="5" id="KW-0067">ATP-binding</keyword>
<dbReference type="GO" id="GO:0003682">
    <property type="term" value="F:chromatin binding"/>
    <property type="evidence" value="ECO:0000318"/>
    <property type="project" value="GO_Central"/>
</dbReference>